<sequence>MDWKHRGKRIGVLLLFVIIAGAIYFWEEEHARQLFAGIIPFPEGDYLQTLVNALLRDLVLLVVGYLLFLRRKRIPDRLQRYFPAVVLGVSYLGFAWYMQQKLALDPYFLTTLGILAGLINNIVPVILAAVWYHHNPSKKNKVFYFAVYLLCAAAMLMDVVYFWQTSMHVQAVFFRNFNIYAIQGVMSSFSKRQIMEIACCVAAIFLLFRVTKPRRHKPNVAWALLAVLGCTLLFNLLYFTGSQLGLYALHVSGLWSEEQVEKSRQEYRDLLVTPIAMNVISKAAFNKEKVIRDTQHKKKELTEKDKEWMYKLGVMRKKPSRPLPAPAYDRIVMLILESVHRDYIHFYNKEIPAEATPYLDVLLKRYPRIDNYYSSAIPTTEGLNATFRSQLLFDGDVEGSDKPSIFRSMQAKGFDGYFQSASSRYYNNEFRQYTEQFGMAHYEAREDLEKAGYSGASGWGFHNDEMYRRTLEQLKKLKGQKFFYVTKTLDMHQPYPYYATKWADTPESFRDNQTVSIHGMYWVDYTLKAFFKAAEDAGLMDDRTLYIITSDHNPHSGGEYTELVKKEKDRQSIAPIPLIFVSKNLAPLENLDNSAYSSQIDIAPTLLCLQGIQPPERFIGRNLLQQYPEPDCALGFFGDKAYYFSREMQFVDKIDEPYPQHEYEDALANYVMYTYYVSGLPGDKLQE</sequence>
<dbReference type="PANTHER" id="PTHR47371:SF3">
    <property type="entry name" value="PHOSPHOGLYCEROL TRANSFERASE I"/>
    <property type="match status" value="1"/>
</dbReference>
<dbReference type="AlphaFoldDB" id="A0A1I1XDI5"/>
<feature type="domain" description="Sulfatase N-terminal" evidence="8">
    <location>
        <begin position="331"/>
        <end position="611"/>
    </location>
</feature>
<evidence type="ECO:0000259" key="8">
    <source>
        <dbReference type="Pfam" id="PF00884"/>
    </source>
</evidence>
<evidence type="ECO:0000313" key="10">
    <source>
        <dbReference type="Proteomes" id="UP000198896"/>
    </source>
</evidence>
<evidence type="ECO:0000256" key="2">
    <source>
        <dbReference type="ARBA" id="ARBA00004936"/>
    </source>
</evidence>
<evidence type="ECO:0000256" key="3">
    <source>
        <dbReference type="ARBA" id="ARBA00022475"/>
    </source>
</evidence>
<dbReference type="PANTHER" id="PTHR47371">
    <property type="entry name" value="LIPOTEICHOIC ACID SYNTHASE"/>
    <property type="match status" value="1"/>
</dbReference>
<protein>
    <submittedName>
        <fullName evidence="9">Phosphoglycerol transferase MdoB</fullName>
    </submittedName>
</protein>
<feature type="transmembrane region" description="Helical" evidence="7">
    <location>
        <begin position="81"/>
        <end position="98"/>
    </location>
</feature>
<feature type="transmembrane region" description="Helical" evidence="7">
    <location>
        <begin position="193"/>
        <end position="208"/>
    </location>
</feature>
<reference evidence="9 10" key="1">
    <citation type="submission" date="2016-10" db="EMBL/GenBank/DDBJ databases">
        <authorList>
            <person name="de Groot N.N."/>
        </authorList>
    </citation>
    <scope>NUCLEOTIDE SEQUENCE [LARGE SCALE GENOMIC DNA]</scope>
    <source>
        <strain evidence="9 10">DSM 9236</strain>
    </source>
</reference>
<gene>
    <name evidence="9" type="ORF">SAMN05216245_101188</name>
</gene>
<dbReference type="InterPro" id="IPR000917">
    <property type="entry name" value="Sulfatase_N"/>
</dbReference>
<evidence type="ECO:0000256" key="4">
    <source>
        <dbReference type="ARBA" id="ARBA00022692"/>
    </source>
</evidence>
<dbReference type="OrthoDB" id="5901192at2"/>
<dbReference type="SUPFAM" id="SSF53649">
    <property type="entry name" value="Alkaline phosphatase-like"/>
    <property type="match status" value="1"/>
</dbReference>
<keyword evidence="10" id="KW-1185">Reference proteome</keyword>
<evidence type="ECO:0000256" key="1">
    <source>
        <dbReference type="ARBA" id="ARBA00004651"/>
    </source>
</evidence>
<keyword evidence="3" id="KW-1003">Cell membrane</keyword>
<dbReference type="STRING" id="1123323.SAMN05216245_101188"/>
<feature type="transmembrane region" description="Helical" evidence="7">
    <location>
        <begin position="46"/>
        <end position="69"/>
    </location>
</feature>
<organism evidence="9 10">
    <name type="scientific">Succiniclasticum ruminis DSM 9236</name>
    <dbReference type="NCBI Taxonomy" id="1123323"/>
    <lineage>
        <taxon>Bacteria</taxon>
        <taxon>Bacillati</taxon>
        <taxon>Bacillota</taxon>
        <taxon>Negativicutes</taxon>
        <taxon>Acidaminococcales</taxon>
        <taxon>Acidaminococcaceae</taxon>
        <taxon>Succiniclasticum</taxon>
    </lineage>
</organism>
<proteinExistence type="predicted"/>
<comment type="pathway">
    <text evidence="2">Cell wall biogenesis; lipoteichoic acid biosynthesis.</text>
</comment>
<keyword evidence="6 7" id="KW-0472">Membrane</keyword>
<evidence type="ECO:0000313" key="9">
    <source>
        <dbReference type="EMBL" id="SFE05415.1"/>
    </source>
</evidence>
<keyword evidence="5 7" id="KW-1133">Transmembrane helix</keyword>
<feature type="transmembrane region" description="Helical" evidence="7">
    <location>
        <begin position="220"/>
        <end position="239"/>
    </location>
</feature>
<accession>A0A1I1XDI5</accession>
<evidence type="ECO:0000256" key="5">
    <source>
        <dbReference type="ARBA" id="ARBA00022989"/>
    </source>
</evidence>
<dbReference type="Proteomes" id="UP000198896">
    <property type="component" value="Unassembled WGS sequence"/>
</dbReference>
<dbReference type="InterPro" id="IPR050448">
    <property type="entry name" value="OpgB/LTA_synthase_biosynth"/>
</dbReference>
<dbReference type="GO" id="GO:0016740">
    <property type="term" value="F:transferase activity"/>
    <property type="evidence" value="ECO:0007669"/>
    <property type="project" value="UniProtKB-KW"/>
</dbReference>
<dbReference type="Gene3D" id="3.40.720.10">
    <property type="entry name" value="Alkaline Phosphatase, subunit A"/>
    <property type="match status" value="1"/>
</dbReference>
<feature type="transmembrane region" description="Helical" evidence="7">
    <location>
        <begin position="7"/>
        <end position="26"/>
    </location>
</feature>
<keyword evidence="9" id="KW-0808">Transferase</keyword>
<dbReference type="EMBL" id="FONL01000001">
    <property type="protein sequence ID" value="SFE05415.1"/>
    <property type="molecule type" value="Genomic_DNA"/>
</dbReference>
<keyword evidence="4 7" id="KW-0812">Transmembrane</keyword>
<dbReference type="Pfam" id="PF00884">
    <property type="entry name" value="Sulfatase"/>
    <property type="match status" value="1"/>
</dbReference>
<feature type="transmembrane region" description="Helical" evidence="7">
    <location>
        <begin position="110"/>
        <end position="130"/>
    </location>
</feature>
<comment type="subcellular location">
    <subcellularLocation>
        <location evidence="1">Cell membrane</location>
        <topology evidence="1">Multi-pass membrane protein</topology>
    </subcellularLocation>
</comment>
<evidence type="ECO:0000256" key="7">
    <source>
        <dbReference type="SAM" id="Phobius"/>
    </source>
</evidence>
<dbReference type="RefSeq" id="WP_093912390.1">
    <property type="nucleotide sequence ID" value="NZ_FONL01000001.1"/>
</dbReference>
<dbReference type="GO" id="GO:0005886">
    <property type="term" value="C:plasma membrane"/>
    <property type="evidence" value="ECO:0007669"/>
    <property type="project" value="UniProtKB-SubCell"/>
</dbReference>
<dbReference type="InterPro" id="IPR017850">
    <property type="entry name" value="Alkaline_phosphatase_core_sf"/>
</dbReference>
<evidence type="ECO:0000256" key="6">
    <source>
        <dbReference type="ARBA" id="ARBA00023136"/>
    </source>
</evidence>
<feature type="transmembrane region" description="Helical" evidence="7">
    <location>
        <begin position="142"/>
        <end position="163"/>
    </location>
</feature>
<name>A0A1I1XDI5_9FIRM</name>